<evidence type="ECO:0000256" key="3">
    <source>
        <dbReference type="ARBA" id="ARBA00017473"/>
    </source>
</evidence>
<organism evidence="13 14">
    <name type="scientific">Albidovulum sediminis</name>
    <dbReference type="NCBI Taxonomy" id="3066345"/>
    <lineage>
        <taxon>Bacteria</taxon>
        <taxon>Pseudomonadati</taxon>
        <taxon>Pseudomonadota</taxon>
        <taxon>Alphaproteobacteria</taxon>
        <taxon>Rhodobacterales</taxon>
        <taxon>Paracoccaceae</taxon>
        <taxon>Albidovulum</taxon>
    </lineage>
</organism>
<evidence type="ECO:0000313" key="13">
    <source>
        <dbReference type="EMBL" id="MCT8331016.1"/>
    </source>
</evidence>
<evidence type="ECO:0000256" key="10">
    <source>
        <dbReference type="HAMAP-Rule" id="MF_00061"/>
    </source>
</evidence>
<name>A0ABT2NQ04_9RHOB</name>
<evidence type="ECO:0000256" key="2">
    <source>
        <dbReference type="ARBA" id="ARBA00012052"/>
    </source>
</evidence>
<reference evidence="14" key="1">
    <citation type="submission" date="2023-07" db="EMBL/GenBank/DDBJ databases">
        <title>Defluviimonas sediminis sp. nov., isolated from mangrove sediment.</title>
        <authorList>
            <person name="Liu L."/>
            <person name="Li J."/>
            <person name="Huang Y."/>
            <person name="Pan J."/>
            <person name="Li M."/>
        </authorList>
    </citation>
    <scope>NUCLEOTIDE SEQUENCE [LARGE SCALE GENOMIC DNA]</scope>
    <source>
        <strain evidence="14">FT324</strain>
    </source>
</reference>
<dbReference type="Gene3D" id="3.30.70.890">
    <property type="entry name" value="GHMP kinase, C-terminal domain"/>
    <property type="match status" value="1"/>
</dbReference>
<dbReference type="NCBIfam" id="NF011202">
    <property type="entry name" value="PRK14608.1"/>
    <property type="match status" value="1"/>
</dbReference>
<dbReference type="EMBL" id="JAOCQF010000003">
    <property type="protein sequence ID" value="MCT8331016.1"/>
    <property type="molecule type" value="Genomic_DNA"/>
</dbReference>
<dbReference type="InterPro" id="IPR036554">
    <property type="entry name" value="GHMP_kinase_C_sf"/>
</dbReference>
<keyword evidence="6 10" id="KW-0418">Kinase</keyword>
<gene>
    <name evidence="10" type="primary">ispE</name>
    <name evidence="13" type="ORF">N5I32_15975</name>
</gene>
<evidence type="ECO:0000256" key="8">
    <source>
        <dbReference type="ARBA" id="ARBA00023229"/>
    </source>
</evidence>
<protein>
    <recommendedName>
        <fullName evidence="3 10">4-diphosphocytidyl-2-C-methyl-D-erythritol kinase</fullName>
        <shortName evidence="10">CMK</shortName>
        <ecNumber evidence="2 10">2.7.1.148</ecNumber>
    </recommendedName>
    <alternativeName>
        <fullName evidence="9 10">4-(cytidine-5'-diphospho)-2-C-methyl-D-erythritol kinase</fullName>
    </alternativeName>
</protein>
<evidence type="ECO:0000313" key="14">
    <source>
        <dbReference type="Proteomes" id="UP001205601"/>
    </source>
</evidence>
<dbReference type="PANTHER" id="PTHR43527">
    <property type="entry name" value="4-DIPHOSPHOCYTIDYL-2-C-METHYL-D-ERYTHRITOL KINASE, CHLOROPLASTIC"/>
    <property type="match status" value="1"/>
</dbReference>
<accession>A0ABT2NQ04</accession>
<evidence type="ECO:0000256" key="1">
    <source>
        <dbReference type="ARBA" id="ARBA00009684"/>
    </source>
</evidence>
<comment type="caution">
    <text evidence="13">The sequence shown here is derived from an EMBL/GenBank/DDBJ whole genome shotgun (WGS) entry which is preliminary data.</text>
</comment>
<dbReference type="InterPro" id="IPR004424">
    <property type="entry name" value="IspE"/>
</dbReference>
<evidence type="ECO:0000256" key="9">
    <source>
        <dbReference type="ARBA" id="ARBA00032554"/>
    </source>
</evidence>
<keyword evidence="5 10" id="KW-0547">Nucleotide-binding</keyword>
<dbReference type="PIRSF" id="PIRSF010376">
    <property type="entry name" value="IspE"/>
    <property type="match status" value="1"/>
</dbReference>
<dbReference type="InterPro" id="IPR020568">
    <property type="entry name" value="Ribosomal_Su5_D2-typ_SF"/>
</dbReference>
<comment type="catalytic activity">
    <reaction evidence="10">
        <text>4-CDP-2-C-methyl-D-erythritol + ATP = 4-CDP-2-C-methyl-D-erythritol 2-phosphate + ADP + H(+)</text>
        <dbReference type="Rhea" id="RHEA:18437"/>
        <dbReference type="ChEBI" id="CHEBI:15378"/>
        <dbReference type="ChEBI" id="CHEBI:30616"/>
        <dbReference type="ChEBI" id="CHEBI:57823"/>
        <dbReference type="ChEBI" id="CHEBI:57919"/>
        <dbReference type="ChEBI" id="CHEBI:456216"/>
        <dbReference type="EC" id="2.7.1.148"/>
    </reaction>
</comment>
<comment type="function">
    <text evidence="10">Catalyzes the phosphorylation of the position 2 hydroxy group of 4-diphosphocytidyl-2C-methyl-D-erythritol.</text>
</comment>
<keyword evidence="4 10" id="KW-0808">Transferase</keyword>
<dbReference type="InterPro" id="IPR006204">
    <property type="entry name" value="GHMP_kinase_N_dom"/>
</dbReference>
<evidence type="ECO:0000256" key="6">
    <source>
        <dbReference type="ARBA" id="ARBA00022777"/>
    </source>
</evidence>
<dbReference type="EC" id="2.7.1.148" evidence="2 10"/>
<dbReference type="HAMAP" id="MF_00061">
    <property type="entry name" value="IspE"/>
    <property type="match status" value="1"/>
</dbReference>
<evidence type="ECO:0000259" key="12">
    <source>
        <dbReference type="Pfam" id="PF08544"/>
    </source>
</evidence>
<evidence type="ECO:0000256" key="7">
    <source>
        <dbReference type="ARBA" id="ARBA00022840"/>
    </source>
</evidence>
<sequence>MTTEDFAPAKVNLALHVTGRRADGYHLLDSLVVFAGVGDRLAVTPGPELRLIIDGPMAGALTAEPDNLVLRAARFLGEERVVIRLTKHLPVASGIGGGSADAAAAIRAICRLRGRALPEAALTAPLGADVPVCLIGRPARVQGIGERVEPLSGLPPAHLVLANPGVSLATPAVFGALRRRDGAPLPPLPPLADVADLARYLATCRNDLEDAACALEPVIGEVIGALGDQPGCLLSRMSGSGATCFGLFADRTAATEAAAALRHRQPGWWVEEAAVLS</sequence>
<feature type="active site" evidence="10">
    <location>
        <position position="10"/>
    </location>
</feature>
<dbReference type="RefSeq" id="WP_261496911.1">
    <property type="nucleotide sequence ID" value="NZ_JAOCQF010000003.1"/>
</dbReference>
<feature type="active site" evidence="10">
    <location>
        <position position="129"/>
    </location>
</feature>
<feature type="domain" description="GHMP kinase C-terminal" evidence="12">
    <location>
        <begin position="195"/>
        <end position="262"/>
    </location>
</feature>
<dbReference type="Pfam" id="PF00288">
    <property type="entry name" value="GHMP_kinases_N"/>
    <property type="match status" value="1"/>
</dbReference>
<keyword evidence="8 10" id="KW-0414">Isoprene biosynthesis</keyword>
<proteinExistence type="inferred from homology"/>
<dbReference type="Proteomes" id="UP001205601">
    <property type="component" value="Unassembled WGS sequence"/>
</dbReference>
<keyword evidence="7 10" id="KW-0067">ATP-binding</keyword>
<dbReference type="Gene3D" id="3.30.230.10">
    <property type="match status" value="1"/>
</dbReference>
<dbReference type="Pfam" id="PF08544">
    <property type="entry name" value="GHMP_kinases_C"/>
    <property type="match status" value="1"/>
</dbReference>
<dbReference type="PANTHER" id="PTHR43527:SF2">
    <property type="entry name" value="4-DIPHOSPHOCYTIDYL-2-C-METHYL-D-ERYTHRITOL KINASE, CHLOROPLASTIC"/>
    <property type="match status" value="1"/>
</dbReference>
<feature type="domain" description="GHMP kinase N-terminal" evidence="11">
    <location>
        <begin position="67"/>
        <end position="136"/>
    </location>
</feature>
<dbReference type="InterPro" id="IPR013750">
    <property type="entry name" value="GHMP_kinase_C_dom"/>
</dbReference>
<evidence type="ECO:0000256" key="5">
    <source>
        <dbReference type="ARBA" id="ARBA00022741"/>
    </source>
</evidence>
<feature type="binding site" evidence="10">
    <location>
        <begin position="90"/>
        <end position="100"/>
    </location>
    <ligand>
        <name>ATP</name>
        <dbReference type="ChEBI" id="CHEBI:30616"/>
    </ligand>
</feature>
<keyword evidence="14" id="KW-1185">Reference proteome</keyword>
<comment type="pathway">
    <text evidence="10">Isoprenoid biosynthesis; isopentenyl diphosphate biosynthesis via DXP pathway; isopentenyl diphosphate from 1-deoxy-D-xylulose 5-phosphate: step 3/6.</text>
</comment>
<dbReference type="GO" id="GO:0050515">
    <property type="term" value="F:4-(cytidine 5'-diphospho)-2-C-methyl-D-erythritol kinase activity"/>
    <property type="evidence" value="ECO:0007669"/>
    <property type="project" value="UniProtKB-EC"/>
</dbReference>
<comment type="similarity">
    <text evidence="1 10">Belongs to the GHMP kinase family. IspE subfamily.</text>
</comment>
<evidence type="ECO:0000259" key="11">
    <source>
        <dbReference type="Pfam" id="PF00288"/>
    </source>
</evidence>
<evidence type="ECO:0000256" key="4">
    <source>
        <dbReference type="ARBA" id="ARBA00022679"/>
    </source>
</evidence>
<dbReference type="SUPFAM" id="SSF54211">
    <property type="entry name" value="Ribosomal protein S5 domain 2-like"/>
    <property type="match status" value="1"/>
</dbReference>
<dbReference type="SUPFAM" id="SSF55060">
    <property type="entry name" value="GHMP Kinase, C-terminal domain"/>
    <property type="match status" value="1"/>
</dbReference>
<dbReference type="InterPro" id="IPR014721">
    <property type="entry name" value="Ribsml_uS5_D2-typ_fold_subgr"/>
</dbReference>